<dbReference type="EMBL" id="JABEZV010051486">
    <property type="protein sequence ID" value="MBA0728985.1"/>
    <property type="molecule type" value="Genomic_DNA"/>
</dbReference>
<proteinExistence type="predicted"/>
<accession>A0A7J9AY20</accession>
<sequence length="24" mass="2734">MLLFSWSVLVVEVRPSLLSGESER</sequence>
<keyword evidence="2" id="KW-1185">Reference proteome</keyword>
<name>A0A7J9AY20_9ROSI</name>
<comment type="caution">
    <text evidence="1">The sequence shown here is derived from an EMBL/GenBank/DDBJ whole genome shotgun (WGS) entry which is preliminary data.</text>
</comment>
<evidence type="ECO:0000313" key="1">
    <source>
        <dbReference type="EMBL" id="MBA0728985.1"/>
    </source>
</evidence>
<organism evidence="1 2">
    <name type="scientific">Gossypium laxum</name>
    <dbReference type="NCBI Taxonomy" id="34288"/>
    <lineage>
        <taxon>Eukaryota</taxon>
        <taxon>Viridiplantae</taxon>
        <taxon>Streptophyta</taxon>
        <taxon>Embryophyta</taxon>
        <taxon>Tracheophyta</taxon>
        <taxon>Spermatophyta</taxon>
        <taxon>Magnoliopsida</taxon>
        <taxon>eudicotyledons</taxon>
        <taxon>Gunneridae</taxon>
        <taxon>Pentapetalae</taxon>
        <taxon>rosids</taxon>
        <taxon>malvids</taxon>
        <taxon>Malvales</taxon>
        <taxon>Malvaceae</taxon>
        <taxon>Malvoideae</taxon>
        <taxon>Gossypium</taxon>
    </lineage>
</organism>
<gene>
    <name evidence="1" type="ORF">Golax_025452</name>
</gene>
<evidence type="ECO:0000313" key="2">
    <source>
        <dbReference type="Proteomes" id="UP000593574"/>
    </source>
</evidence>
<dbReference type="AlphaFoldDB" id="A0A7J9AY20"/>
<dbReference type="Proteomes" id="UP000593574">
    <property type="component" value="Unassembled WGS sequence"/>
</dbReference>
<reference evidence="1 2" key="1">
    <citation type="journal article" date="2019" name="Genome Biol. Evol.">
        <title>Insights into the evolution of the New World diploid cottons (Gossypium, subgenus Houzingenia) based on genome sequencing.</title>
        <authorList>
            <person name="Grover C.E."/>
            <person name="Arick M.A. 2nd"/>
            <person name="Thrash A."/>
            <person name="Conover J.L."/>
            <person name="Sanders W.S."/>
            <person name="Peterson D.G."/>
            <person name="Frelichowski J.E."/>
            <person name="Scheffler J.A."/>
            <person name="Scheffler B.E."/>
            <person name="Wendel J.F."/>
        </authorList>
    </citation>
    <scope>NUCLEOTIDE SEQUENCE [LARGE SCALE GENOMIC DNA]</scope>
    <source>
        <strain evidence="1">4</strain>
        <tissue evidence="1">Leaf</tissue>
    </source>
</reference>
<protein>
    <submittedName>
        <fullName evidence="1">Uncharacterized protein</fullName>
    </submittedName>
</protein>